<evidence type="ECO:0000313" key="2">
    <source>
        <dbReference type="Proteomes" id="UP001303046"/>
    </source>
</evidence>
<dbReference type="Proteomes" id="UP001303046">
    <property type="component" value="Unassembled WGS sequence"/>
</dbReference>
<gene>
    <name evidence="1" type="primary">Necator_chrII.g5829</name>
    <name evidence="1" type="ORF">RB195_018036</name>
</gene>
<evidence type="ECO:0000313" key="1">
    <source>
        <dbReference type="EMBL" id="KAK6734603.1"/>
    </source>
</evidence>
<comment type="caution">
    <text evidence="1">The sequence shown here is derived from an EMBL/GenBank/DDBJ whole genome shotgun (WGS) entry which is preliminary data.</text>
</comment>
<dbReference type="EMBL" id="JAVFWL010000002">
    <property type="protein sequence ID" value="KAK6734603.1"/>
    <property type="molecule type" value="Genomic_DNA"/>
</dbReference>
<proteinExistence type="predicted"/>
<protein>
    <submittedName>
        <fullName evidence="1">Uncharacterized protein</fullName>
    </submittedName>
</protein>
<keyword evidence="2" id="KW-1185">Reference proteome</keyword>
<name>A0ABR1CAA3_NECAM</name>
<accession>A0ABR1CAA3</accession>
<sequence length="178" mass="20809">MYGSETWAEPSALMERFDCKERNLDGCLATFDLGRPADRLVQRVLRSLSSSSWKKSRGRKRKFWTEVVKEDLRTFSVDSQFRRDKLEKIGQSYVQGQQTSAKMRVIAAGDDISPPIKSNPNWERSPGHKRKFWSEEVKEDLRTLGVDRQFSRDVKFRRLWNSDGWVDSMRTLAEDRTG</sequence>
<organism evidence="1 2">
    <name type="scientific">Necator americanus</name>
    <name type="common">Human hookworm</name>
    <dbReference type="NCBI Taxonomy" id="51031"/>
    <lineage>
        <taxon>Eukaryota</taxon>
        <taxon>Metazoa</taxon>
        <taxon>Ecdysozoa</taxon>
        <taxon>Nematoda</taxon>
        <taxon>Chromadorea</taxon>
        <taxon>Rhabditida</taxon>
        <taxon>Rhabditina</taxon>
        <taxon>Rhabditomorpha</taxon>
        <taxon>Strongyloidea</taxon>
        <taxon>Ancylostomatidae</taxon>
        <taxon>Bunostominae</taxon>
        <taxon>Necator</taxon>
    </lineage>
</organism>
<reference evidence="1 2" key="1">
    <citation type="submission" date="2023-08" db="EMBL/GenBank/DDBJ databases">
        <title>A Necator americanus chromosomal reference genome.</title>
        <authorList>
            <person name="Ilik V."/>
            <person name="Petrzelkova K.J."/>
            <person name="Pardy F."/>
            <person name="Fuh T."/>
            <person name="Niatou-Singa F.S."/>
            <person name="Gouil Q."/>
            <person name="Baker L."/>
            <person name="Ritchie M.E."/>
            <person name="Jex A.R."/>
            <person name="Gazzola D."/>
            <person name="Li H."/>
            <person name="Toshio Fujiwara R."/>
            <person name="Zhan B."/>
            <person name="Aroian R.V."/>
            <person name="Pafco B."/>
            <person name="Schwarz E.M."/>
        </authorList>
    </citation>
    <scope>NUCLEOTIDE SEQUENCE [LARGE SCALE GENOMIC DNA]</scope>
    <source>
        <strain evidence="1 2">Aroian</strain>
        <tissue evidence="1">Whole animal</tissue>
    </source>
</reference>